<dbReference type="PROSITE" id="PS51186">
    <property type="entry name" value="GNAT"/>
    <property type="match status" value="1"/>
</dbReference>
<dbReference type="KEGG" id="rub:GBA63_00410"/>
<dbReference type="Gene3D" id="3.40.630.30">
    <property type="match status" value="1"/>
</dbReference>
<dbReference type="InterPro" id="IPR016181">
    <property type="entry name" value="Acyl_CoA_acyltransferase"/>
</dbReference>
<evidence type="ECO:0000313" key="4">
    <source>
        <dbReference type="Proteomes" id="UP000501452"/>
    </source>
</evidence>
<evidence type="ECO:0000313" key="3">
    <source>
        <dbReference type="EMBL" id="QIN81249.1"/>
    </source>
</evidence>
<dbReference type="Pfam" id="PF13302">
    <property type="entry name" value="Acetyltransf_3"/>
    <property type="match status" value="1"/>
</dbReference>
<evidence type="ECO:0000256" key="1">
    <source>
        <dbReference type="SAM" id="MobiDB-lite"/>
    </source>
</evidence>
<keyword evidence="4" id="KW-1185">Reference proteome</keyword>
<gene>
    <name evidence="3" type="ORF">GBA63_00410</name>
</gene>
<proteinExistence type="predicted"/>
<dbReference type="PANTHER" id="PTHR43415:SF3">
    <property type="entry name" value="GNAT-FAMILY ACETYLTRANSFERASE"/>
    <property type="match status" value="1"/>
</dbReference>
<dbReference type="Proteomes" id="UP000501452">
    <property type="component" value="Chromosome"/>
</dbReference>
<dbReference type="EMBL" id="CP045119">
    <property type="protein sequence ID" value="QIN81249.1"/>
    <property type="molecule type" value="Genomic_DNA"/>
</dbReference>
<dbReference type="PANTHER" id="PTHR43415">
    <property type="entry name" value="SPERMIDINE N(1)-ACETYLTRANSFERASE"/>
    <property type="match status" value="1"/>
</dbReference>
<dbReference type="InterPro" id="IPR000182">
    <property type="entry name" value="GNAT_dom"/>
</dbReference>
<feature type="compositionally biased region" description="Basic and acidic residues" evidence="1">
    <location>
        <begin position="15"/>
        <end position="26"/>
    </location>
</feature>
<dbReference type="SUPFAM" id="SSF55729">
    <property type="entry name" value="Acyl-CoA N-acyltransferases (Nat)"/>
    <property type="match status" value="1"/>
</dbReference>
<organism evidence="3 4">
    <name type="scientific">Rubrobacter tropicus</name>
    <dbReference type="NCBI Taxonomy" id="2653851"/>
    <lineage>
        <taxon>Bacteria</taxon>
        <taxon>Bacillati</taxon>
        <taxon>Actinomycetota</taxon>
        <taxon>Rubrobacteria</taxon>
        <taxon>Rubrobacterales</taxon>
        <taxon>Rubrobacteraceae</taxon>
        <taxon>Rubrobacter</taxon>
    </lineage>
</organism>
<dbReference type="GO" id="GO:0016747">
    <property type="term" value="F:acyltransferase activity, transferring groups other than amino-acyl groups"/>
    <property type="evidence" value="ECO:0007669"/>
    <property type="project" value="InterPro"/>
</dbReference>
<name>A0A6G8Q491_9ACTN</name>
<accession>A0A6G8Q491</accession>
<sequence>MPRPDGPRTGPRHLRGAERLDATPDRDQKIVLRGEKVTLRAVTRDDLPRLLGFANDLEVELAGGDPPVPRTLEGLQKDFEREASDPPRDRTNFVIEADGGCIGTCGLFNIDANARHAELGIGIGDKEYWGRGYGREAVGLLLGYAFRLRNLRRVWLEVHAANGRAIRSYRSCGFVEEGRMREHVWLGGRYVDNVIMGVLREEWEG</sequence>
<dbReference type="CDD" id="cd04301">
    <property type="entry name" value="NAT_SF"/>
    <property type="match status" value="1"/>
</dbReference>
<reference evidence="3 4" key="1">
    <citation type="submission" date="2019-10" db="EMBL/GenBank/DDBJ databases">
        <title>Rubrobacter sp nov SCSIO 52090 isolated from a deep-sea sediment in the South China Sea.</title>
        <authorList>
            <person name="Chen R.W."/>
        </authorList>
    </citation>
    <scope>NUCLEOTIDE SEQUENCE [LARGE SCALE GENOMIC DNA]</scope>
    <source>
        <strain evidence="3 4">SCSIO 52909</strain>
    </source>
</reference>
<keyword evidence="3" id="KW-0808">Transferase</keyword>
<protein>
    <submittedName>
        <fullName evidence="3">GNAT family N-acetyltransferase</fullName>
    </submittedName>
</protein>
<feature type="region of interest" description="Disordered" evidence="1">
    <location>
        <begin position="1"/>
        <end position="26"/>
    </location>
</feature>
<feature type="domain" description="N-acetyltransferase" evidence="2">
    <location>
        <begin position="37"/>
        <end position="201"/>
    </location>
</feature>
<evidence type="ECO:0000259" key="2">
    <source>
        <dbReference type="PROSITE" id="PS51186"/>
    </source>
</evidence>
<dbReference type="AlphaFoldDB" id="A0A6G8Q491"/>